<dbReference type="GO" id="GO:0005789">
    <property type="term" value="C:endoplasmic reticulum membrane"/>
    <property type="evidence" value="ECO:0007669"/>
    <property type="project" value="TreeGrafter"/>
</dbReference>
<dbReference type="FunCoup" id="H2YFT4">
    <property type="interactions" value="57"/>
</dbReference>
<keyword evidence="15" id="KW-0753">Steroid metabolism</keyword>
<evidence type="ECO:0000256" key="20">
    <source>
        <dbReference type="SAM" id="Phobius"/>
    </source>
</evidence>
<evidence type="ECO:0000256" key="4">
    <source>
        <dbReference type="ARBA" id="ARBA00022548"/>
    </source>
</evidence>
<evidence type="ECO:0000256" key="16">
    <source>
        <dbReference type="ARBA" id="ARBA00038851"/>
    </source>
</evidence>
<keyword evidence="3" id="KW-0444">Lipid biosynthesis</keyword>
<evidence type="ECO:0000256" key="7">
    <source>
        <dbReference type="ARBA" id="ARBA00022857"/>
    </source>
</evidence>
<evidence type="ECO:0000256" key="14">
    <source>
        <dbReference type="ARBA" id="ARBA00023166"/>
    </source>
</evidence>
<sequence length="313" mass="35960">VQQRVLTNGNAEKHLNNNVTKPSVRGQWGRAWNVDYKTLLGAMFVLFVCPLMPLLMHTACGSYECSISSMVLDVWTHTPPFVLPSVSMYAVKAYFVWMGLQLLLSVLPDIFHHLVPRYTGGMQSGAVTPSGRINHYNINGLQAWLICHVIWFLNVHWLKLFKPSIVFDHVTEFMIIANIAGYSLATFVYIKGRCFPTHENDCKSSGNILYDYLMGVEFNPRIGDWFDFKLFFNGRPGIVAWTIINLSAARQQETHGHVTDSMVLLNILQAIYVIDFFWNEAWYLKTIDICHDHFGFYLAWGDLVFLPFMYTLQ</sequence>
<dbReference type="AlphaFoldDB" id="H2YFT4"/>
<dbReference type="InParanoid" id="H2YFT4"/>
<keyword evidence="7" id="KW-0521">NADP</keyword>
<reference evidence="21" key="3">
    <citation type="submission" date="2025-09" db="UniProtKB">
        <authorList>
            <consortium name="Ensembl"/>
        </authorList>
    </citation>
    <scope>IDENTIFICATION</scope>
</reference>
<evidence type="ECO:0000256" key="15">
    <source>
        <dbReference type="ARBA" id="ARBA00023221"/>
    </source>
</evidence>
<dbReference type="HOGENOM" id="CLU_015631_0_0_1"/>
<name>H2YFT4_CIOSA</name>
<organism evidence="21 22">
    <name type="scientific">Ciona savignyi</name>
    <name type="common">Pacific transparent sea squirt</name>
    <dbReference type="NCBI Taxonomy" id="51511"/>
    <lineage>
        <taxon>Eukaryota</taxon>
        <taxon>Metazoa</taxon>
        <taxon>Chordata</taxon>
        <taxon>Tunicata</taxon>
        <taxon>Ascidiacea</taxon>
        <taxon>Phlebobranchia</taxon>
        <taxon>Cionidae</taxon>
        <taxon>Ciona</taxon>
    </lineage>
</organism>
<accession>H2YFT4</accession>
<keyword evidence="8" id="KW-0752">Steroid biosynthesis</keyword>
<reference evidence="21" key="2">
    <citation type="submission" date="2025-08" db="UniProtKB">
        <authorList>
            <consortium name="Ensembl"/>
        </authorList>
    </citation>
    <scope>IDENTIFICATION</scope>
</reference>
<comment type="catalytic activity">
    <reaction evidence="18">
        <text>cholesterol + NADP(+) = 7-dehydrocholesterol + NADPH + H(+)</text>
        <dbReference type="Rhea" id="RHEA:23984"/>
        <dbReference type="ChEBI" id="CHEBI:15378"/>
        <dbReference type="ChEBI" id="CHEBI:16113"/>
        <dbReference type="ChEBI" id="CHEBI:17759"/>
        <dbReference type="ChEBI" id="CHEBI:57783"/>
        <dbReference type="ChEBI" id="CHEBI:58349"/>
        <dbReference type="EC" id="1.3.1.21"/>
    </reaction>
    <physiologicalReaction direction="right-to-left" evidence="18">
        <dbReference type="Rhea" id="RHEA:23986"/>
    </physiologicalReaction>
</comment>
<dbReference type="Proteomes" id="UP000007875">
    <property type="component" value="Unassembled WGS sequence"/>
</dbReference>
<evidence type="ECO:0000256" key="9">
    <source>
        <dbReference type="ARBA" id="ARBA00022989"/>
    </source>
</evidence>
<evidence type="ECO:0000256" key="12">
    <source>
        <dbReference type="ARBA" id="ARBA00023098"/>
    </source>
</evidence>
<keyword evidence="11" id="KW-0756">Sterol biosynthesis</keyword>
<dbReference type="eggNOG" id="KOG1435">
    <property type="taxonomic scope" value="Eukaryota"/>
</dbReference>
<evidence type="ECO:0000313" key="21">
    <source>
        <dbReference type="Ensembl" id="ENSCSAVP00000004182.1"/>
    </source>
</evidence>
<keyword evidence="9 20" id="KW-1133">Transmembrane helix</keyword>
<evidence type="ECO:0000256" key="11">
    <source>
        <dbReference type="ARBA" id="ARBA00023011"/>
    </source>
</evidence>
<feature type="transmembrane region" description="Helical" evidence="20">
    <location>
        <begin position="136"/>
        <end position="153"/>
    </location>
</feature>
<dbReference type="EC" id="1.3.1.21" evidence="16"/>
<dbReference type="GeneTree" id="ENSGT00390000000417"/>
<evidence type="ECO:0000256" key="18">
    <source>
        <dbReference type="ARBA" id="ARBA00047795"/>
    </source>
</evidence>
<evidence type="ECO:0000256" key="2">
    <source>
        <dbReference type="ARBA" id="ARBA00005402"/>
    </source>
</evidence>
<keyword evidence="10" id="KW-0560">Oxidoreductase</keyword>
<comment type="catalytic activity">
    <reaction evidence="19">
        <text>7-dehydrodesmosterol + NADPH + H(+) = desmosterol + NADP(+)</text>
        <dbReference type="Rhea" id="RHEA:46740"/>
        <dbReference type="ChEBI" id="CHEBI:15378"/>
        <dbReference type="ChEBI" id="CHEBI:17737"/>
        <dbReference type="ChEBI" id="CHEBI:27910"/>
        <dbReference type="ChEBI" id="CHEBI:57783"/>
        <dbReference type="ChEBI" id="CHEBI:58349"/>
    </reaction>
    <physiologicalReaction direction="left-to-right" evidence="19">
        <dbReference type="Rhea" id="RHEA:46741"/>
    </physiologicalReaction>
</comment>
<evidence type="ECO:0000256" key="13">
    <source>
        <dbReference type="ARBA" id="ARBA00023136"/>
    </source>
</evidence>
<dbReference type="GO" id="GO:0047598">
    <property type="term" value="F:7-dehydrocholesterol reductase activity"/>
    <property type="evidence" value="ECO:0007669"/>
    <property type="project" value="UniProtKB-EC"/>
</dbReference>
<dbReference type="GO" id="GO:0006695">
    <property type="term" value="P:cholesterol biosynthetic process"/>
    <property type="evidence" value="ECO:0007669"/>
    <property type="project" value="UniProtKB-KW"/>
</dbReference>
<feature type="transmembrane region" description="Helical" evidence="20">
    <location>
        <begin position="38"/>
        <end position="56"/>
    </location>
</feature>
<keyword evidence="5 20" id="KW-0812">Transmembrane</keyword>
<dbReference type="InterPro" id="IPR001171">
    <property type="entry name" value="ERG24_DHCR-like"/>
</dbReference>
<evidence type="ECO:0000256" key="10">
    <source>
        <dbReference type="ARBA" id="ARBA00023002"/>
    </source>
</evidence>
<dbReference type="GO" id="GO:0016132">
    <property type="term" value="P:brassinosteroid biosynthetic process"/>
    <property type="evidence" value="ECO:0007669"/>
    <property type="project" value="TreeGrafter"/>
</dbReference>
<dbReference type="OMA" id="HENDCKS"/>
<comment type="subcellular location">
    <subcellularLocation>
        <location evidence="1">Membrane</location>
        <topology evidence="1">Multi-pass membrane protein</topology>
    </subcellularLocation>
</comment>
<reference evidence="22" key="1">
    <citation type="submission" date="2003-08" db="EMBL/GenBank/DDBJ databases">
        <authorList>
            <person name="Birren B."/>
            <person name="Nusbaum C."/>
            <person name="Abebe A."/>
            <person name="Abouelleil A."/>
            <person name="Adekoya E."/>
            <person name="Ait-zahra M."/>
            <person name="Allen N."/>
            <person name="Allen T."/>
            <person name="An P."/>
            <person name="Anderson M."/>
            <person name="Anderson S."/>
            <person name="Arachchi H."/>
            <person name="Armbruster J."/>
            <person name="Bachantsang P."/>
            <person name="Baldwin J."/>
            <person name="Barry A."/>
            <person name="Bayul T."/>
            <person name="Blitshsteyn B."/>
            <person name="Bloom T."/>
            <person name="Blye J."/>
            <person name="Boguslavskiy L."/>
            <person name="Borowsky M."/>
            <person name="Boukhgalter B."/>
            <person name="Brunache A."/>
            <person name="Butler J."/>
            <person name="Calixte N."/>
            <person name="Calvo S."/>
            <person name="Camarata J."/>
            <person name="Campo K."/>
            <person name="Chang J."/>
            <person name="Cheshatsang Y."/>
            <person name="Citroen M."/>
            <person name="Collymore A."/>
            <person name="Considine T."/>
            <person name="Cook A."/>
            <person name="Cooke P."/>
            <person name="Corum B."/>
            <person name="Cuomo C."/>
            <person name="David R."/>
            <person name="Dawoe T."/>
            <person name="Degray S."/>
            <person name="Dodge S."/>
            <person name="Dooley K."/>
            <person name="Dorje P."/>
            <person name="Dorjee K."/>
            <person name="Dorris L."/>
            <person name="Duffey N."/>
            <person name="Dupes A."/>
            <person name="Elkins T."/>
            <person name="Engels R."/>
            <person name="Erickson J."/>
            <person name="Farina A."/>
            <person name="Faro S."/>
            <person name="Ferreira P."/>
            <person name="Fischer H."/>
            <person name="Fitzgerald M."/>
            <person name="Foley K."/>
            <person name="Gage D."/>
            <person name="Galagan J."/>
            <person name="Gearin G."/>
            <person name="Gnerre S."/>
            <person name="Gnirke A."/>
            <person name="Goyette A."/>
            <person name="Graham J."/>
            <person name="Grandbois E."/>
            <person name="Gyaltsen K."/>
            <person name="Hafez N."/>
            <person name="Hagopian D."/>
            <person name="Hagos B."/>
            <person name="Hall J."/>
            <person name="Hatcher B."/>
            <person name="Heller A."/>
            <person name="Higgins H."/>
            <person name="Honan T."/>
            <person name="Horn A."/>
            <person name="Houde N."/>
            <person name="Hughes L."/>
            <person name="Hulme W."/>
            <person name="Husby E."/>
            <person name="Iliev I."/>
            <person name="Jaffe D."/>
            <person name="Jones C."/>
            <person name="Kamal M."/>
            <person name="Kamat A."/>
            <person name="Kamvysselis M."/>
            <person name="Karlsson E."/>
            <person name="Kells C."/>
            <person name="Kieu A."/>
            <person name="Kisner P."/>
            <person name="Kodira C."/>
            <person name="Kulbokas E."/>
            <person name="Labutti K."/>
            <person name="Lama D."/>
            <person name="Landers T."/>
            <person name="Leger J."/>
            <person name="Levine S."/>
            <person name="Lewis D."/>
            <person name="Lewis T."/>
            <person name="Lindblad-toh K."/>
            <person name="Liu X."/>
            <person name="Lokyitsang T."/>
            <person name="Lokyitsang Y."/>
            <person name="Lucien O."/>
            <person name="Lui A."/>
            <person name="Ma L.J."/>
            <person name="Mabbitt R."/>
            <person name="Macdonald J."/>
            <person name="Maclean C."/>
            <person name="Major J."/>
            <person name="Manning J."/>
            <person name="Marabella R."/>
            <person name="Maru K."/>
            <person name="Matthews C."/>
            <person name="Mauceli E."/>
            <person name="Mccarthy M."/>
            <person name="Mcdonough S."/>
            <person name="Mcghee T."/>
            <person name="Meldrim J."/>
            <person name="Meneus L."/>
            <person name="Mesirov J."/>
            <person name="Mihalev A."/>
            <person name="Mihova T."/>
            <person name="Mikkelsen T."/>
            <person name="Mlenga V."/>
            <person name="Moru K."/>
            <person name="Mozes J."/>
            <person name="Mulrain L."/>
            <person name="Munson G."/>
            <person name="Naylor J."/>
            <person name="Newes C."/>
            <person name="Nguyen C."/>
            <person name="Nguyen N."/>
            <person name="Nguyen T."/>
            <person name="Nicol R."/>
            <person name="Nielsen C."/>
            <person name="Nizzari M."/>
            <person name="Norbu C."/>
            <person name="Norbu N."/>
            <person name="O'donnell P."/>
            <person name="Okoawo O."/>
            <person name="O'leary S."/>
            <person name="Omotosho B."/>
            <person name="O'neill K."/>
            <person name="Osman S."/>
            <person name="Parker S."/>
            <person name="Perrin D."/>
            <person name="Phunkhang P."/>
            <person name="Piqani B."/>
            <person name="Purcell S."/>
            <person name="Rachupka T."/>
            <person name="Ramasamy U."/>
            <person name="Rameau R."/>
            <person name="Ray V."/>
            <person name="Raymond C."/>
            <person name="Retta R."/>
            <person name="Richardson S."/>
            <person name="Rise C."/>
            <person name="Rodriguez J."/>
            <person name="Rogers J."/>
            <person name="Rogov P."/>
            <person name="Rutman M."/>
            <person name="Schupbach R."/>
            <person name="Seaman C."/>
            <person name="Settipalli S."/>
            <person name="Sharpe T."/>
            <person name="Sheridan J."/>
            <person name="Sherpa N."/>
            <person name="Shi J."/>
            <person name="Smirnov S."/>
            <person name="Smith C."/>
            <person name="Sougnez C."/>
            <person name="Spencer B."/>
            <person name="Stalker J."/>
            <person name="Stange-thomann N."/>
            <person name="Stavropoulos S."/>
            <person name="Stetson K."/>
            <person name="Stone C."/>
            <person name="Stone S."/>
            <person name="Stubbs M."/>
            <person name="Talamas J."/>
            <person name="Tchuinga P."/>
            <person name="Tenzing P."/>
            <person name="Tesfaye S."/>
            <person name="Theodore J."/>
            <person name="Thoulutsang Y."/>
            <person name="Topham K."/>
            <person name="Towey S."/>
            <person name="Tsamla T."/>
            <person name="Tsomo N."/>
            <person name="Vallee D."/>
            <person name="Vassiliev H."/>
            <person name="Venkataraman V."/>
            <person name="Vinson J."/>
            <person name="Vo A."/>
            <person name="Wade C."/>
            <person name="Wang S."/>
            <person name="Wangchuk T."/>
            <person name="Wangdi T."/>
            <person name="Whittaker C."/>
            <person name="Wilkinson J."/>
            <person name="Wu Y."/>
            <person name="Wyman D."/>
            <person name="Yadav S."/>
            <person name="Yang S."/>
            <person name="Yang X."/>
            <person name="Yeager S."/>
            <person name="Yee E."/>
            <person name="Young G."/>
            <person name="Zainoun J."/>
            <person name="Zembeck L."/>
            <person name="Zimmer A."/>
            <person name="Zody M."/>
            <person name="Lander E."/>
        </authorList>
    </citation>
    <scope>NUCLEOTIDE SEQUENCE [LARGE SCALE GENOMIC DNA]</scope>
</reference>
<evidence type="ECO:0000256" key="8">
    <source>
        <dbReference type="ARBA" id="ARBA00022955"/>
    </source>
</evidence>
<evidence type="ECO:0000256" key="1">
    <source>
        <dbReference type="ARBA" id="ARBA00004141"/>
    </source>
</evidence>
<keyword evidence="6" id="KW-0152">Cholesterol biosynthesis</keyword>
<proteinExistence type="inferred from homology"/>
<evidence type="ECO:0000313" key="22">
    <source>
        <dbReference type="Proteomes" id="UP000007875"/>
    </source>
</evidence>
<dbReference type="PANTHER" id="PTHR21257">
    <property type="entry name" value="DELTA(14)-STEROL REDUCTASE"/>
    <property type="match status" value="1"/>
</dbReference>
<keyword evidence="4" id="KW-0153">Cholesterol metabolism</keyword>
<keyword evidence="13 20" id="KW-0472">Membrane</keyword>
<dbReference type="Pfam" id="PF01222">
    <property type="entry name" value="ERG4_ERG24"/>
    <property type="match status" value="1"/>
</dbReference>
<keyword evidence="14" id="KW-1207">Sterol metabolism</keyword>
<dbReference type="Ensembl" id="ENSCSAVT00000004245.1">
    <property type="protein sequence ID" value="ENSCSAVP00000004182.1"/>
    <property type="gene ID" value="ENSCSAVG00000002463.1"/>
</dbReference>
<feature type="transmembrane region" description="Helical" evidence="20">
    <location>
        <begin position="173"/>
        <end position="190"/>
    </location>
</feature>
<comment type="similarity">
    <text evidence="2">Belongs to the ERG4/ERG24 family.</text>
</comment>
<feature type="transmembrane region" description="Helical" evidence="20">
    <location>
        <begin position="94"/>
        <end position="115"/>
    </location>
</feature>
<evidence type="ECO:0000256" key="5">
    <source>
        <dbReference type="ARBA" id="ARBA00022692"/>
    </source>
</evidence>
<evidence type="ECO:0000256" key="6">
    <source>
        <dbReference type="ARBA" id="ARBA00022778"/>
    </source>
</evidence>
<protein>
    <recommendedName>
        <fullName evidence="16">7-dehydrocholesterol reductase</fullName>
        <ecNumber evidence="16">1.3.1.21</ecNumber>
    </recommendedName>
    <alternativeName>
        <fullName evidence="17">Sterol Delta(7)-reductase</fullName>
    </alternativeName>
</protein>
<dbReference type="PANTHER" id="PTHR21257:SF38">
    <property type="entry name" value="7-DEHYDROCHOLESTEROL REDUCTASE"/>
    <property type="match status" value="1"/>
</dbReference>
<evidence type="ECO:0000256" key="19">
    <source>
        <dbReference type="ARBA" id="ARBA00047826"/>
    </source>
</evidence>
<evidence type="ECO:0000256" key="17">
    <source>
        <dbReference type="ARBA" id="ARBA00042688"/>
    </source>
</evidence>
<evidence type="ECO:0000256" key="3">
    <source>
        <dbReference type="ARBA" id="ARBA00022516"/>
    </source>
</evidence>
<keyword evidence="22" id="KW-1185">Reference proteome</keyword>
<dbReference type="STRING" id="51511.ENSCSAVP00000004182"/>
<keyword evidence="12" id="KW-0443">Lipid metabolism</keyword>